<dbReference type="FunFam" id="3.40.50.880:FF:000033">
    <property type="entry name" value="Glutamine amidotransferase class-I"/>
    <property type="match status" value="1"/>
</dbReference>
<dbReference type="EMBL" id="AP024086">
    <property type="protein sequence ID" value="BCL61609.1"/>
    <property type="molecule type" value="Genomic_DNA"/>
</dbReference>
<dbReference type="AlphaFoldDB" id="A0A8D5JHL6"/>
<dbReference type="InterPro" id="IPR017926">
    <property type="entry name" value="GATASE"/>
</dbReference>
<evidence type="ECO:0000313" key="3">
    <source>
        <dbReference type="Proteomes" id="UP000826725"/>
    </source>
</evidence>
<dbReference type="KEGG" id="dbk:DGMP_23020"/>
<keyword evidence="3" id="KW-1185">Reference proteome</keyword>
<evidence type="ECO:0000259" key="1">
    <source>
        <dbReference type="Pfam" id="PF00117"/>
    </source>
</evidence>
<dbReference type="PANTHER" id="PTHR42695:SF5">
    <property type="entry name" value="GLUTAMINE AMIDOTRANSFERASE YLR126C-RELATED"/>
    <property type="match status" value="1"/>
</dbReference>
<dbReference type="GO" id="GO:0005829">
    <property type="term" value="C:cytosol"/>
    <property type="evidence" value="ECO:0007669"/>
    <property type="project" value="TreeGrafter"/>
</dbReference>
<organism evidence="2 3">
    <name type="scientific">Desulfomarina profundi</name>
    <dbReference type="NCBI Taxonomy" id="2772557"/>
    <lineage>
        <taxon>Bacteria</taxon>
        <taxon>Pseudomonadati</taxon>
        <taxon>Thermodesulfobacteriota</taxon>
        <taxon>Desulfobulbia</taxon>
        <taxon>Desulfobulbales</taxon>
        <taxon>Desulfobulbaceae</taxon>
        <taxon>Desulfomarina</taxon>
    </lineage>
</organism>
<dbReference type="Pfam" id="PF00117">
    <property type="entry name" value="GATase"/>
    <property type="match status" value="1"/>
</dbReference>
<reference evidence="2" key="1">
    <citation type="submission" date="2020-09" db="EMBL/GenBank/DDBJ databases">
        <title>Desulfogranum mesoprofundum gen. nov., sp. nov., a novel mesophilic, sulfate-reducing chemolithoautotroph isolated from a deep-sea hydrothermal vent chimney in the Suiyo Seamount.</title>
        <authorList>
            <person name="Hashimoto Y."/>
            <person name="Nakagawa S."/>
        </authorList>
    </citation>
    <scope>NUCLEOTIDE SEQUENCE</scope>
    <source>
        <strain evidence="2">KT2</strain>
    </source>
</reference>
<protein>
    <submittedName>
        <fullName evidence="2">Amidotransferase</fullName>
    </submittedName>
</protein>
<dbReference type="PROSITE" id="PS51273">
    <property type="entry name" value="GATASE_TYPE_1"/>
    <property type="match status" value="1"/>
</dbReference>
<dbReference type="Proteomes" id="UP000826725">
    <property type="component" value="Chromosome"/>
</dbReference>
<dbReference type="CDD" id="cd01741">
    <property type="entry name" value="GATase1_1"/>
    <property type="match status" value="1"/>
</dbReference>
<evidence type="ECO:0000313" key="2">
    <source>
        <dbReference type="EMBL" id="BCL61609.1"/>
    </source>
</evidence>
<gene>
    <name evidence="2" type="ORF">DGMP_23020</name>
</gene>
<dbReference type="PANTHER" id="PTHR42695">
    <property type="entry name" value="GLUTAMINE AMIDOTRANSFERASE YLR126C-RELATED"/>
    <property type="match status" value="1"/>
</dbReference>
<accession>A0A8D5JHL6</accession>
<sequence length="238" mass="26456">MRAHYFQHVPFEGLGSIKPWLEDAGCEVTGTLFFNSAMLPKPDGIDLLIVMGGPMGVYDEDRFPWLAAEKTFIAEFIKSGKPVLGICLGAQLIASAMGAEVYPGPEKEIGWFPIHGTTVPGSSLFTFPPSLEVFHWHGDTFDLPDGAVCLAHSKGCRHQAFQLGESVIALQFHLETTPESAREIVSNCRDELVPARYIQNEQEILATDPERFRAINRTMESILTFLLRHHSSVTDENR</sequence>
<dbReference type="RefSeq" id="WP_228854039.1">
    <property type="nucleotide sequence ID" value="NZ_AP024086.1"/>
</dbReference>
<proteinExistence type="predicted"/>
<name>A0A8D5JHL6_9BACT</name>
<feature type="domain" description="Glutamine amidotransferase" evidence="1">
    <location>
        <begin position="42"/>
        <end position="185"/>
    </location>
</feature>
<dbReference type="InterPro" id="IPR044992">
    <property type="entry name" value="ChyE-like"/>
</dbReference>